<dbReference type="AlphaFoldDB" id="A0A7H0VAM0"/>
<dbReference type="Proteomes" id="UP000516305">
    <property type="component" value="Chromosome"/>
</dbReference>
<dbReference type="EMBL" id="CP060139">
    <property type="protein sequence ID" value="QNR22768.1"/>
    <property type="molecule type" value="Genomic_DNA"/>
</dbReference>
<keyword evidence="2" id="KW-1185">Reference proteome</keyword>
<evidence type="ECO:0000313" key="2">
    <source>
        <dbReference type="Proteomes" id="UP000516305"/>
    </source>
</evidence>
<dbReference type="KEGG" id="chyd:H4K34_10280"/>
<reference evidence="1 2" key="1">
    <citation type="submission" date="2020-08" db="EMBL/GenBank/DDBJ databases">
        <title>Croceimicrobium hydrocarbonivorans gen. nov., sp. nov., a novel marine bacterium isolated from a bacterial consortium that degrades polyethylene terephthalate.</title>
        <authorList>
            <person name="Liu R."/>
        </authorList>
    </citation>
    <scope>NUCLEOTIDE SEQUENCE [LARGE SCALE GENOMIC DNA]</scope>
    <source>
        <strain evidence="1 2">A20-9</strain>
    </source>
</reference>
<protein>
    <recommendedName>
        <fullName evidence="3">Lipoprotein</fullName>
    </recommendedName>
</protein>
<organism evidence="1 2">
    <name type="scientific">Croceimicrobium hydrocarbonivorans</name>
    <dbReference type="NCBI Taxonomy" id="2761580"/>
    <lineage>
        <taxon>Bacteria</taxon>
        <taxon>Pseudomonadati</taxon>
        <taxon>Bacteroidota</taxon>
        <taxon>Flavobacteriia</taxon>
        <taxon>Flavobacteriales</taxon>
        <taxon>Owenweeksiaceae</taxon>
        <taxon>Croceimicrobium</taxon>
    </lineage>
</organism>
<sequence>MRCIFLLLVLLLFACKEEQTLPSENPNPYPDTYFLVGEYDEYDHYQKFDPPIELGSMSNGQLVSPNAFKASKYFDFDLDGVNDFRIDYLIRFKENVDSIVYEELYFDNHFDPNSTRSAFSGIYQIYDSAFLCVDTLTKQSLVYNTSSGYQCQYHLDSFWYPNFFYNVPIAYQKGDTIPIAYVNQLGEPGRWKHINEQDQNGVHRIISSFPVFQTDTFYVVGNSGHEHQESAELLWLKMTVEGVGWRKKYKFHELAYKGYGRL</sequence>
<proteinExistence type="predicted"/>
<gene>
    <name evidence="1" type="ORF">H4K34_10280</name>
</gene>
<evidence type="ECO:0000313" key="1">
    <source>
        <dbReference type="EMBL" id="QNR22768.1"/>
    </source>
</evidence>
<name>A0A7H0VAM0_9FLAO</name>
<dbReference type="RefSeq" id="WP_210757335.1">
    <property type="nucleotide sequence ID" value="NZ_CP060139.1"/>
</dbReference>
<dbReference type="PROSITE" id="PS51257">
    <property type="entry name" value="PROKAR_LIPOPROTEIN"/>
    <property type="match status" value="1"/>
</dbReference>
<accession>A0A7H0VAM0</accession>
<evidence type="ECO:0008006" key="3">
    <source>
        <dbReference type="Google" id="ProtNLM"/>
    </source>
</evidence>